<dbReference type="STRING" id="639283.Snov_2387"/>
<dbReference type="eggNOG" id="COG3762">
    <property type="taxonomic scope" value="Bacteria"/>
</dbReference>
<dbReference type="PANTHER" id="PTHR30373:SF8">
    <property type="entry name" value="BLL7265 PROTEIN"/>
    <property type="match status" value="1"/>
</dbReference>
<dbReference type="Gene3D" id="3.10.310.50">
    <property type="match status" value="1"/>
</dbReference>
<evidence type="ECO:0000313" key="2">
    <source>
        <dbReference type="EMBL" id="ADH89682.1"/>
    </source>
</evidence>
<accession>D7A3C3</accession>
<keyword evidence="1" id="KW-0812">Transmembrane</keyword>
<dbReference type="PANTHER" id="PTHR30373">
    <property type="entry name" value="UPF0603 PROTEIN YGCG"/>
    <property type="match status" value="1"/>
</dbReference>
<feature type="transmembrane region" description="Helical" evidence="1">
    <location>
        <begin position="47"/>
        <end position="66"/>
    </location>
</feature>
<dbReference type="EMBL" id="CP002026">
    <property type="protein sequence ID" value="ADH89682.1"/>
    <property type="molecule type" value="Genomic_DNA"/>
</dbReference>
<dbReference type="RefSeq" id="WP_013167186.1">
    <property type="nucleotide sequence ID" value="NC_014217.1"/>
</dbReference>
<protein>
    <recommendedName>
        <fullName evidence="4">TPM domain-containing protein</fullName>
    </recommendedName>
</protein>
<dbReference type="OrthoDB" id="5825388at2"/>
<keyword evidence="1" id="KW-1133">Transmembrane helix</keyword>
<evidence type="ECO:0000313" key="3">
    <source>
        <dbReference type="Proteomes" id="UP000006633"/>
    </source>
</evidence>
<dbReference type="HOGENOM" id="CLU_086382_0_0_5"/>
<evidence type="ECO:0000256" key="1">
    <source>
        <dbReference type="SAM" id="Phobius"/>
    </source>
</evidence>
<name>D7A3C3_ANCN5</name>
<keyword evidence="1" id="KW-0472">Membrane</keyword>
<feature type="transmembrane region" description="Helical" evidence="1">
    <location>
        <begin position="73"/>
        <end position="93"/>
    </location>
</feature>
<evidence type="ECO:0008006" key="4">
    <source>
        <dbReference type="Google" id="ProtNLM"/>
    </source>
</evidence>
<dbReference type="KEGG" id="sno:Snov_2387"/>
<reference evidence="2 3" key="1">
    <citation type="journal article" date="2012" name="Stand. Genomic Sci.">
        <title>Complete genome sequence of the facultatively chemolithoautotrophic and methylotrophic alpha Proteobacterium Starkeya novella type strain (ATCC 8093(T)).</title>
        <authorList>
            <person name="Kappler U."/>
            <person name="Davenport K."/>
            <person name="Beatson S."/>
            <person name="Lucas S."/>
            <person name="Lapidus A."/>
            <person name="Copeland A."/>
            <person name="Berry K.W."/>
            <person name="Glavina Del Rio T."/>
            <person name="Hammon N."/>
            <person name="Dalin E."/>
            <person name="Tice H."/>
            <person name="Pitluck S."/>
            <person name="Richardson P."/>
            <person name="Bruce D."/>
            <person name="Goodwin L.A."/>
            <person name="Han C."/>
            <person name="Tapia R."/>
            <person name="Detter J.C."/>
            <person name="Chang Y.J."/>
            <person name="Jeffries C.D."/>
            <person name="Land M."/>
            <person name="Hauser L."/>
            <person name="Kyrpides N.C."/>
            <person name="Goker M."/>
            <person name="Ivanova N."/>
            <person name="Klenk H.P."/>
            <person name="Woyke T."/>
        </authorList>
    </citation>
    <scope>NUCLEOTIDE SEQUENCE [LARGE SCALE GENOMIC DNA]</scope>
    <source>
        <strain evidence="3">ATCC 8093 / DSM 506 / JCM 20403 / CCM 1077 / IAM 12100 / NBRC 12443 / NCIMB 10456</strain>
    </source>
</reference>
<sequence length="209" mass="22076">MARDDIVLTDAERARLAEAVRRAEAGTAGEIGVVISTRPLVPHANHALLWAAVIALALPWPVALLTPIDVPQLLALQAAAFVLLGALLAFAPLGAHCVPQAVKHAAARNAALDHFLGLSIHRTSGRTGILIFVALPEHRVEVVADEAIHAKVGSGAWAELCARVLVGAREDRLTEGLEAGIAEAGRLLARHAPRREGDVDELPNRIVLL</sequence>
<keyword evidence="3" id="KW-1185">Reference proteome</keyword>
<dbReference type="AlphaFoldDB" id="D7A3C3"/>
<organism evidence="2 3">
    <name type="scientific">Ancylobacter novellus (strain ATCC 8093 / DSM 506 / JCM 20403 / CCM 1077 / IAM 12100 / NBRC 12443 / NCIMB 10456)</name>
    <name type="common">Starkeya novella</name>
    <dbReference type="NCBI Taxonomy" id="639283"/>
    <lineage>
        <taxon>Bacteria</taxon>
        <taxon>Pseudomonadati</taxon>
        <taxon>Pseudomonadota</taxon>
        <taxon>Alphaproteobacteria</taxon>
        <taxon>Hyphomicrobiales</taxon>
        <taxon>Xanthobacteraceae</taxon>
        <taxon>Ancylobacter</taxon>
    </lineage>
</organism>
<proteinExistence type="predicted"/>
<dbReference type="Proteomes" id="UP000006633">
    <property type="component" value="Chromosome"/>
</dbReference>
<gene>
    <name evidence="2" type="ordered locus">Snov_2387</name>
</gene>